<accession>E4N2K3</accession>
<protein>
    <submittedName>
        <fullName evidence="2">Uncharacterized protein</fullName>
    </submittedName>
</protein>
<reference evidence="2 3" key="1">
    <citation type="journal article" date="2010" name="DNA Res.">
        <title>Genome sequence of Kitasatospora setae NBRC 14216T: an evolutionary snapshot of the family Streptomycetaceae.</title>
        <authorList>
            <person name="Ichikawa N."/>
            <person name="Oguchi A."/>
            <person name="Ikeda H."/>
            <person name="Ishikawa J."/>
            <person name="Kitani S."/>
            <person name="Watanabe Y."/>
            <person name="Nakamura S."/>
            <person name="Katano Y."/>
            <person name="Kishi E."/>
            <person name="Sasagawa M."/>
            <person name="Ankai A."/>
            <person name="Fukui S."/>
            <person name="Hashimoto Y."/>
            <person name="Kamata S."/>
            <person name="Otoguro M."/>
            <person name="Tanikawa S."/>
            <person name="Nihira T."/>
            <person name="Horinouchi S."/>
            <person name="Ohnishi Y."/>
            <person name="Hayakawa M."/>
            <person name="Kuzuyama T."/>
            <person name="Arisawa A."/>
            <person name="Nomoto F."/>
            <person name="Miura H."/>
            <person name="Takahashi Y."/>
            <person name="Fujita N."/>
        </authorList>
    </citation>
    <scope>NUCLEOTIDE SEQUENCE [LARGE SCALE GENOMIC DNA]</scope>
    <source>
        <strain evidence="3">ATCC 33774 / DSM 43861 / JCM 3304 / KCC A-0304 / NBRC 14216 / KM-6054</strain>
    </source>
</reference>
<evidence type="ECO:0000256" key="1">
    <source>
        <dbReference type="SAM" id="MobiDB-lite"/>
    </source>
</evidence>
<dbReference type="RefSeq" id="WP_014139683.1">
    <property type="nucleotide sequence ID" value="NC_016109.1"/>
</dbReference>
<dbReference type="STRING" id="452652.KSE_66280"/>
<gene>
    <name evidence="2" type="ordered locus">KSE_66280</name>
</gene>
<dbReference type="Proteomes" id="UP000007076">
    <property type="component" value="Chromosome"/>
</dbReference>
<name>E4N2K3_KITSK</name>
<keyword evidence="3" id="KW-1185">Reference proteome</keyword>
<evidence type="ECO:0000313" key="3">
    <source>
        <dbReference type="Proteomes" id="UP000007076"/>
    </source>
</evidence>
<proteinExistence type="predicted"/>
<dbReference type="AlphaFoldDB" id="E4N2K3"/>
<dbReference type="KEGG" id="ksk:KSE_66280"/>
<dbReference type="HOGENOM" id="CLU_1832488_0_0_11"/>
<feature type="region of interest" description="Disordered" evidence="1">
    <location>
        <begin position="1"/>
        <end position="34"/>
    </location>
</feature>
<evidence type="ECO:0000313" key="2">
    <source>
        <dbReference type="EMBL" id="BAJ32387.1"/>
    </source>
</evidence>
<dbReference type="PATRIC" id="fig|452652.3.peg.6648"/>
<sequence length="140" mass="14759">MIGVRALPSQHPSRTPQGRADVRLGEGRWGGGGNRGVRPGDQRTFGFDSTESRAYLVLTLGVLSERAGDAACRPGAELTVAATSGTIAPVVAKDGRPVVIALPATLPREFRLTLADYDNCLIDVFVNDAVLTDNDPSGTR</sequence>
<organism evidence="2 3">
    <name type="scientific">Kitasatospora setae (strain ATCC 33774 / DSM 43861 / JCM 3304 / KCC A-0304 / NBRC 14216 / KM-6054)</name>
    <name type="common">Streptomyces setae</name>
    <dbReference type="NCBI Taxonomy" id="452652"/>
    <lineage>
        <taxon>Bacteria</taxon>
        <taxon>Bacillati</taxon>
        <taxon>Actinomycetota</taxon>
        <taxon>Actinomycetes</taxon>
        <taxon>Kitasatosporales</taxon>
        <taxon>Streptomycetaceae</taxon>
        <taxon>Kitasatospora</taxon>
    </lineage>
</organism>
<dbReference type="EMBL" id="AP010968">
    <property type="protein sequence ID" value="BAJ32387.1"/>
    <property type="molecule type" value="Genomic_DNA"/>
</dbReference>